<feature type="domain" description="Band 7" evidence="3">
    <location>
        <begin position="63"/>
        <end position="301"/>
    </location>
</feature>
<sequence length="368" mass="40400">MDSLLMKEKPIGSLAGIPIILAVGAAFAGMSWYLLSAISAASITPASFIAALAVVVVGIFFFAGLYTLEPNQAAVLSLFGKYVGTVKDPGLRWNSPFYAKKRISQRVRNFESGRLKVNELDGSPIEIAAVIVWQVMDASEAVYNVDDYESFVHIQSEAALRAMATSYPYDQYAKKRISQRVRNFESGRLKVNELDGSPIEIAAVIVWQVMDASEAVYNVDDYESFVHIQSEAALRAMATSYPYDQHEEGQISLRSHPAEISEQLKRHLDERLTQAGVDVIEARISHLAYAPEIAQAMLQRQQANAVIAARSRIVAGAVGMVEMALAELQKNGVVQLDEERKAHMVSNLLTVLCSDRGTQPVVNTGSLY</sequence>
<dbReference type="OrthoDB" id="9813479at2"/>
<evidence type="ECO:0000313" key="4">
    <source>
        <dbReference type="EMBL" id="AAM40435.1"/>
    </source>
</evidence>
<dbReference type="CDD" id="cd02106">
    <property type="entry name" value="SPFH_like"/>
    <property type="match status" value="1"/>
</dbReference>
<dbReference type="InterPro" id="IPR001107">
    <property type="entry name" value="Band_7"/>
</dbReference>
<dbReference type="AlphaFoldDB" id="Q8PBI3"/>
<dbReference type="HOGENOM" id="CLU_053998_0_0_6"/>
<reference evidence="4 5" key="1">
    <citation type="journal article" date="2002" name="Nature">
        <title>Comparison of the genomes of two Xanthomonas pathogens with differing host specificities.</title>
        <authorList>
            <person name="da Silva A.C."/>
            <person name="Ferro J.A."/>
            <person name="Reinach F.C."/>
            <person name="Farah C.S."/>
            <person name="Furlan L.R."/>
            <person name="Quaggio R.B."/>
            <person name="Monteiro-Vitorello C.B."/>
            <person name="Van Sluys M.A."/>
            <person name="Almeida N.F."/>
            <person name="Alves L.M."/>
            <person name="do Amaral A.M."/>
            <person name="Bertolini M.C."/>
            <person name="Camargo L.E."/>
            <person name="Camarotte G."/>
            <person name="Cannavan F."/>
            <person name="Cardozo J."/>
            <person name="Chambergo F."/>
            <person name="Ciapina L.P."/>
            <person name="Cicarelli R.M."/>
            <person name="Coutinho L.L."/>
            <person name="Cursino-Santos J.R."/>
            <person name="El-Dorry H."/>
            <person name="Faria J.B."/>
            <person name="Ferreira A.J."/>
            <person name="Ferreira R.C."/>
            <person name="Ferro M.I."/>
            <person name="Formighieri E.F."/>
            <person name="Franco M.C."/>
            <person name="Greggio C.C."/>
            <person name="Gruber A."/>
            <person name="Katsuyama A.M."/>
            <person name="Kishi L.T."/>
            <person name="Leite R.P."/>
            <person name="Lemos E.G."/>
            <person name="Lemos M.V."/>
            <person name="Locali E.C."/>
            <person name="Machado M.A."/>
            <person name="Madeira A.M."/>
            <person name="Martinez-Rossi N.M."/>
            <person name="Martins E.C."/>
            <person name="Meidanis J."/>
            <person name="Menck C.F."/>
            <person name="Miyaki C.Y."/>
            <person name="Moon D.H."/>
            <person name="Moreira L.M."/>
            <person name="Novo M.T."/>
            <person name="Okura V.K."/>
            <person name="Oliveira M.C."/>
            <person name="Oliveira V.R."/>
            <person name="Pereira H.A."/>
            <person name="Rossi A."/>
            <person name="Sena J.A."/>
            <person name="Silva C."/>
            <person name="de Souza R.F."/>
            <person name="Spinola L.A."/>
            <person name="Takita M.A."/>
            <person name="Tamura R.E."/>
            <person name="Teixeira E.C."/>
            <person name="Tezza R.I."/>
            <person name="Trindade dos Santos M."/>
            <person name="Truffi D."/>
            <person name="Tsai S.M."/>
            <person name="White F.F."/>
            <person name="Setubal J.C."/>
            <person name="Kitajima J.P."/>
        </authorList>
    </citation>
    <scope>NUCLEOTIDE SEQUENCE [LARGE SCALE GENOMIC DNA]</scope>
    <source>
        <strain evidence="5">ATCC 33913 / DSM 3586 / NCPPB 528 / LMG 568 / P 25</strain>
    </source>
</reference>
<dbReference type="eggNOG" id="COG0330">
    <property type="taxonomic scope" value="Bacteria"/>
</dbReference>
<dbReference type="KEGG" id="xcc:XCC1136"/>
<dbReference type="Proteomes" id="UP000001010">
    <property type="component" value="Chromosome"/>
</dbReference>
<dbReference type="GO" id="GO:0016020">
    <property type="term" value="C:membrane"/>
    <property type="evidence" value="ECO:0007669"/>
    <property type="project" value="UniProtKB-SubCell"/>
</dbReference>
<proteinExistence type="predicted"/>
<dbReference type="EnsemblBacteria" id="AAM40435">
    <property type="protein sequence ID" value="AAM40435"/>
    <property type="gene ID" value="XCC1136"/>
</dbReference>
<dbReference type="PATRIC" id="fig|190485.4.peg.1215"/>
<dbReference type="PANTHER" id="PTHR43446">
    <property type="entry name" value="MEMBRANE PROTEIN-RELATED"/>
    <property type="match status" value="1"/>
</dbReference>
<keyword evidence="2" id="KW-1133">Transmembrane helix</keyword>
<dbReference type="Gene3D" id="3.30.479.30">
    <property type="entry name" value="Band 7 domain"/>
    <property type="match status" value="2"/>
</dbReference>
<dbReference type="PANTHER" id="PTHR43446:SF1">
    <property type="entry name" value="BAND 7 DOMAIN-CONTAINING PROTEIN"/>
    <property type="match status" value="1"/>
</dbReference>
<keyword evidence="2" id="KW-0472">Membrane</keyword>
<evidence type="ECO:0000256" key="2">
    <source>
        <dbReference type="SAM" id="Phobius"/>
    </source>
</evidence>
<dbReference type="EMBL" id="AE008922">
    <property type="protein sequence ID" value="AAM40435.1"/>
    <property type="molecule type" value="Genomic_DNA"/>
</dbReference>
<dbReference type="SMART" id="SM00244">
    <property type="entry name" value="PHB"/>
    <property type="match status" value="1"/>
</dbReference>
<feature type="transmembrane region" description="Helical" evidence="2">
    <location>
        <begin position="12"/>
        <end position="35"/>
    </location>
</feature>
<gene>
    <name evidence="4" type="ordered locus">XCC1136</name>
</gene>
<keyword evidence="5" id="KW-1185">Reference proteome</keyword>
<name>Q8PBI3_XANCP</name>
<evidence type="ECO:0000313" key="5">
    <source>
        <dbReference type="Proteomes" id="UP000001010"/>
    </source>
</evidence>
<dbReference type="STRING" id="190485.XCC1136"/>
<accession>Q8PBI3</accession>
<dbReference type="InterPro" id="IPR036013">
    <property type="entry name" value="Band_7/SPFH_dom_sf"/>
</dbReference>
<protein>
    <recommendedName>
        <fullName evidence="3">Band 7 domain-containing protein</fullName>
    </recommendedName>
</protein>
<keyword evidence="2" id="KW-0812">Transmembrane</keyword>
<organism evidence="4 5">
    <name type="scientific">Xanthomonas campestris pv. campestris (strain ATCC 33913 / DSM 3586 / NCPPB 528 / LMG 568 / P 25)</name>
    <dbReference type="NCBI Taxonomy" id="190485"/>
    <lineage>
        <taxon>Bacteria</taxon>
        <taxon>Pseudomonadati</taxon>
        <taxon>Pseudomonadota</taxon>
        <taxon>Gammaproteobacteria</taxon>
        <taxon>Lysobacterales</taxon>
        <taxon>Lysobacteraceae</taxon>
        <taxon>Xanthomonas</taxon>
    </lineage>
</organism>
<comment type="subcellular location">
    <subcellularLocation>
        <location evidence="1">Membrane</location>
        <topology evidence="1">Single-pass membrane protein</topology>
    </subcellularLocation>
</comment>
<dbReference type="SUPFAM" id="SSF117892">
    <property type="entry name" value="Band 7/SPFH domain"/>
    <property type="match status" value="2"/>
</dbReference>
<dbReference type="Pfam" id="PF01145">
    <property type="entry name" value="Band_7"/>
    <property type="match status" value="1"/>
</dbReference>
<evidence type="ECO:0000256" key="1">
    <source>
        <dbReference type="ARBA" id="ARBA00004167"/>
    </source>
</evidence>
<dbReference type="CDD" id="cd03402">
    <property type="entry name" value="SPFH_like_u2"/>
    <property type="match status" value="1"/>
</dbReference>
<feature type="transmembrane region" description="Helical" evidence="2">
    <location>
        <begin position="47"/>
        <end position="68"/>
    </location>
</feature>
<evidence type="ECO:0000259" key="3">
    <source>
        <dbReference type="SMART" id="SM00244"/>
    </source>
</evidence>